<organism evidence="3">
    <name type="scientific">Melampsora larici-populina (strain 98AG31 / pathotype 3-4-7)</name>
    <name type="common">Poplar leaf rust fungus</name>
    <dbReference type="NCBI Taxonomy" id="747676"/>
    <lineage>
        <taxon>Eukaryota</taxon>
        <taxon>Fungi</taxon>
        <taxon>Dikarya</taxon>
        <taxon>Basidiomycota</taxon>
        <taxon>Pucciniomycotina</taxon>
        <taxon>Pucciniomycetes</taxon>
        <taxon>Pucciniales</taxon>
        <taxon>Melampsoraceae</taxon>
        <taxon>Melampsora</taxon>
    </lineage>
</organism>
<evidence type="ECO:0000313" key="2">
    <source>
        <dbReference type="EMBL" id="EGG08989.1"/>
    </source>
</evidence>
<dbReference type="OrthoDB" id="2516518at2759"/>
<evidence type="ECO:0000256" key="1">
    <source>
        <dbReference type="SAM" id="MobiDB-lite"/>
    </source>
</evidence>
<proteinExistence type="predicted"/>
<feature type="compositionally biased region" description="Basic residues" evidence="1">
    <location>
        <begin position="296"/>
        <end position="309"/>
    </location>
</feature>
<accession>F4RF65</accession>
<dbReference type="AlphaFoldDB" id="F4RF65"/>
<dbReference type="HOGENOM" id="CLU_052203_1_1_1"/>
<name>F4RF65_MELLP</name>
<evidence type="ECO:0000313" key="3">
    <source>
        <dbReference type="Proteomes" id="UP000001072"/>
    </source>
</evidence>
<sequence length="319" mass="35338">MSEPCTGHGLHLSGIFAVEEQEQNYKVEFRTFSTNIICGGDNTDKEVQYEIRATGFSNKELMLLPKHVYFLRGSFFPTNTKETYDDELFFEGSDRALIGTVETFSESVADKTGLTGIGRVLEVDFYVEDHMQYLKCNSNEPDKITLYAIVEHCDFHPETKEPTSMPVEYRIPPFKHLGGLPQIVKPGRECQFHGHVKDFNEETNRYIVIVNKVAPTSSHLESAGRKKAVKVGSQAPNSRPKPIKFTSRAANTPFKSPITASGSGSSTPFGLSDHTPPSVSSGVEKSNPAEPTSQPPKKRARSQPKRKATKVIAPGSEEL</sequence>
<feature type="region of interest" description="Disordered" evidence="1">
    <location>
        <begin position="218"/>
        <end position="319"/>
    </location>
</feature>
<keyword evidence="3" id="KW-1185">Reference proteome</keyword>
<dbReference type="KEGG" id="mlr:MELLADRAFT_84288"/>
<dbReference type="VEuPathDB" id="FungiDB:MELLADRAFT_84288"/>
<feature type="compositionally biased region" description="Polar residues" evidence="1">
    <location>
        <begin position="248"/>
        <end position="292"/>
    </location>
</feature>
<gene>
    <name evidence="2" type="ORF">MELLADRAFT_84288</name>
</gene>
<dbReference type="EMBL" id="GL883099">
    <property type="protein sequence ID" value="EGG08989.1"/>
    <property type="molecule type" value="Genomic_DNA"/>
</dbReference>
<dbReference type="InParanoid" id="F4RF65"/>
<dbReference type="Proteomes" id="UP000001072">
    <property type="component" value="Unassembled WGS sequence"/>
</dbReference>
<reference evidence="3" key="1">
    <citation type="journal article" date="2011" name="Proc. Natl. Acad. Sci. U.S.A.">
        <title>Obligate biotrophy features unraveled by the genomic analysis of rust fungi.</title>
        <authorList>
            <person name="Duplessis S."/>
            <person name="Cuomo C.A."/>
            <person name="Lin Y.-C."/>
            <person name="Aerts A."/>
            <person name="Tisserant E."/>
            <person name="Veneault-Fourrey C."/>
            <person name="Joly D.L."/>
            <person name="Hacquard S."/>
            <person name="Amselem J."/>
            <person name="Cantarel B.L."/>
            <person name="Chiu R."/>
            <person name="Coutinho P.M."/>
            <person name="Feau N."/>
            <person name="Field M."/>
            <person name="Frey P."/>
            <person name="Gelhaye E."/>
            <person name="Goldberg J."/>
            <person name="Grabherr M.G."/>
            <person name="Kodira C.D."/>
            <person name="Kohler A."/>
            <person name="Kuees U."/>
            <person name="Lindquist E.A."/>
            <person name="Lucas S.M."/>
            <person name="Mago R."/>
            <person name="Mauceli E."/>
            <person name="Morin E."/>
            <person name="Murat C."/>
            <person name="Pangilinan J.L."/>
            <person name="Park R."/>
            <person name="Pearson M."/>
            <person name="Quesneville H."/>
            <person name="Rouhier N."/>
            <person name="Sakthikumar S."/>
            <person name="Salamov A.A."/>
            <person name="Schmutz J."/>
            <person name="Selles B."/>
            <person name="Shapiro H."/>
            <person name="Tanguay P."/>
            <person name="Tuskan G.A."/>
            <person name="Henrissat B."/>
            <person name="Van de Peer Y."/>
            <person name="Rouze P."/>
            <person name="Ellis J.G."/>
            <person name="Dodds P.N."/>
            <person name="Schein J.E."/>
            <person name="Zhong S."/>
            <person name="Hamelin R.C."/>
            <person name="Grigoriev I.V."/>
            <person name="Szabo L.J."/>
            <person name="Martin F."/>
        </authorList>
    </citation>
    <scope>NUCLEOTIDE SEQUENCE [LARGE SCALE GENOMIC DNA]</scope>
    <source>
        <strain evidence="3">98AG31 / pathotype 3-4-7</strain>
    </source>
</reference>
<protein>
    <submittedName>
        <fullName evidence="2">Uncharacterized protein</fullName>
    </submittedName>
</protein>
<dbReference type="GeneID" id="18933428"/>
<dbReference type="RefSeq" id="XP_007407963.1">
    <property type="nucleotide sequence ID" value="XM_007407901.1"/>
</dbReference>